<keyword evidence="3" id="KW-0539">Nucleus</keyword>
<evidence type="ECO:0000256" key="3">
    <source>
        <dbReference type="ARBA" id="ARBA00023242"/>
    </source>
</evidence>
<feature type="compositionally biased region" description="Acidic residues" evidence="5">
    <location>
        <begin position="180"/>
        <end position="201"/>
    </location>
</feature>
<feature type="domain" description="RRM" evidence="6">
    <location>
        <begin position="267"/>
        <end position="345"/>
    </location>
</feature>
<keyword evidence="8" id="KW-1185">Reference proteome</keyword>
<dbReference type="CDD" id="cd12307">
    <property type="entry name" value="RRM_NIFK_like"/>
    <property type="match status" value="1"/>
</dbReference>
<gene>
    <name evidence="7" type="ORF">O0I10_000141</name>
</gene>
<feature type="compositionally biased region" description="Low complexity" evidence="5">
    <location>
        <begin position="19"/>
        <end position="41"/>
    </location>
</feature>
<evidence type="ECO:0000313" key="7">
    <source>
        <dbReference type="EMBL" id="KAJ8663866.1"/>
    </source>
</evidence>
<dbReference type="RefSeq" id="XP_058348778.1">
    <property type="nucleotide sequence ID" value="XM_058480255.1"/>
</dbReference>
<evidence type="ECO:0000313" key="8">
    <source>
        <dbReference type="Proteomes" id="UP001234581"/>
    </source>
</evidence>
<feature type="compositionally biased region" description="Polar residues" evidence="5">
    <location>
        <begin position="138"/>
        <end position="149"/>
    </location>
</feature>
<feature type="region of interest" description="Disordered" evidence="5">
    <location>
        <begin position="1"/>
        <end position="238"/>
    </location>
</feature>
<feature type="compositionally biased region" description="Acidic residues" evidence="5">
    <location>
        <begin position="216"/>
        <end position="236"/>
    </location>
</feature>
<organism evidence="7 8">
    <name type="scientific">Lichtheimia ornata</name>
    <dbReference type="NCBI Taxonomy" id="688661"/>
    <lineage>
        <taxon>Eukaryota</taxon>
        <taxon>Fungi</taxon>
        <taxon>Fungi incertae sedis</taxon>
        <taxon>Mucoromycota</taxon>
        <taxon>Mucoromycotina</taxon>
        <taxon>Mucoromycetes</taxon>
        <taxon>Mucorales</taxon>
        <taxon>Lichtheimiaceae</taxon>
        <taxon>Lichtheimia</taxon>
    </lineage>
</organism>
<evidence type="ECO:0000256" key="2">
    <source>
        <dbReference type="ARBA" id="ARBA00022884"/>
    </source>
</evidence>
<proteinExistence type="predicted"/>
<accession>A0AAD7Y512</accession>
<dbReference type="InterPro" id="IPR012677">
    <property type="entry name" value="Nucleotide-bd_a/b_plait_sf"/>
</dbReference>
<comment type="caution">
    <text evidence="7">The sequence shown here is derived from an EMBL/GenBank/DDBJ whole genome shotgun (WGS) entry which is preliminary data.</text>
</comment>
<reference evidence="7 8" key="1">
    <citation type="submission" date="2023-03" db="EMBL/GenBank/DDBJ databases">
        <title>Genome sequence of Lichtheimia ornata CBS 291.66.</title>
        <authorList>
            <person name="Mohabir J.T."/>
            <person name="Shea T.P."/>
            <person name="Kurbessoian T."/>
            <person name="Berby B."/>
            <person name="Fontaine J."/>
            <person name="Livny J."/>
            <person name="Gnirke A."/>
            <person name="Stajich J.E."/>
            <person name="Cuomo C.A."/>
        </authorList>
    </citation>
    <scope>NUCLEOTIDE SEQUENCE [LARGE SCALE GENOMIC DNA]</scope>
    <source>
        <strain evidence="7">CBS 291.66</strain>
    </source>
</reference>
<dbReference type="SMART" id="SM00360">
    <property type="entry name" value="RRM"/>
    <property type="match status" value="1"/>
</dbReference>
<dbReference type="InterPro" id="IPR000504">
    <property type="entry name" value="RRM_dom"/>
</dbReference>
<dbReference type="GO" id="GO:0005730">
    <property type="term" value="C:nucleolus"/>
    <property type="evidence" value="ECO:0007669"/>
    <property type="project" value="UniProtKB-SubCell"/>
</dbReference>
<dbReference type="EMBL" id="JARTCD010000001">
    <property type="protein sequence ID" value="KAJ8663866.1"/>
    <property type="molecule type" value="Genomic_DNA"/>
</dbReference>
<dbReference type="Proteomes" id="UP001234581">
    <property type="component" value="Unassembled WGS sequence"/>
</dbReference>
<evidence type="ECO:0000256" key="1">
    <source>
        <dbReference type="ARBA" id="ARBA00004604"/>
    </source>
</evidence>
<dbReference type="Pfam" id="PF00076">
    <property type="entry name" value="RRM_1"/>
    <property type="match status" value="1"/>
</dbReference>
<keyword evidence="2 4" id="KW-0694">RNA-binding</keyword>
<evidence type="ECO:0000259" key="6">
    <source>
        <dbReference type="PROSITE" id="PS50102"/>
    </source>
</evidence>
<sequence length="428" mass="48115">MPPAKKKTTTNATEKKAAPAKTTGKRAANADNTNVDTNNAKIAKKQKVAQKPAADEKKPATKKQQPAKEEKKPAAKKQQQPVKEEKKPAAKKQQPAKEEKKPAAKKQQQPAAKEEKKPAAKKQQPAAKEEKQPANKKQPANTKKATVQKQKGGAVEKKAAANKKTESKQLKKAVEKAAEESDSDEEQEDQEDQEELTEDQEDALRKEILGDLVSSSEDEGADSSDEENEDIIALDEEALKKSKEETKAQFDKKAKKADKKKEDIKTGVVYLGRIPHGFYEEQMQGYFSQFGDVKQLRLSRNKKTGASKHYAFIEFESEDVAKIVAETMDNYLLFGKLLQCKYIPPESVHSKLFVGANKVFNTRIAKVVQKDMVKKFNAKRTPEEYKKRVERLVAREEKRRKDIEKAGIKYSFPGYAAEWEKKQKASSK</sequence>
<evidence type="ECO:0000256" key="5">
    <source>
        <dbReference type="SAM" id="MobiDB-lite"/>
    </source>
</evidence>
<comment type="subcellular location">
    <subcellularLocation>
        <location evidence="1">Nucleus</location>
        <location evidence="1">Nucleolus</location>
    </subcellularLocation>
</comment>
<protein>
    <recommendedName>
        <fullName evidence="6">RRM domain-containing protein</fullName>
    </recommendedName>
</protein>
<dbReference type="GO" id="GO:0003723">
    <property type="term" value="F:RNA binding"/>
    <property type="evidence" value="ECO:0007669"/>
    <property type="project" value="UniProtKB-UniRule"/>
</dbReference>
<dbReference type="AlphaFoldDB" id="A0AAD7Y512"/>
<dbReference type="SUPFAM" id="SSF54928">
    <property type="entry name" value="RNA-binding domain, RBD"/>
    <property type="match status" value="1"/>
</dbReference>
<feature type="compositionally biased region" description="Basic and acidic residues" evidence="5">
    <location>
        <begin position="154"/>
        <end position="179"/>
    </location>
</feature>
<dbReference type="PANTHER" id="PTHR46754">
    <property type="entry name" value="MKI67 FHA DOMAIN-INTERACTING NUCLEOLAR PHOSPHOPROTEIN"/>
    <property type="match status" value="1"/>
</dbReference>
<dbReference type="Gene3D" id="3.30.70.330">
    <property type="match status" value="1"/>
</dbReference>
<evidence type="ECO:0000256" key="4">
    <source>
        <dbReference type="PROSITE-ProRule" id="PRU00176"/>
    </source>
</evidence>
<dbReference type="InterPro" id="IPR035979">
    <property type="entry name" value="RBD_domain_sf"/>
</dbReference>
<dbReference type="GeneID" id="83207563"/>
<name>A0AAD7Y512_9FUNG</name>
<dbReference type="PROSITE" id="PS50102">
    <property type="entry name" value="RRM"/>
    <property type="match status" value="1"/>
</dbReference>